<organism evidence="4 5">
    <name type="scientific">Hibiscus sabdariffa</name>
    <name type="common">roselle</name>
    <dbReference type="NCBI Taxonomy" id="183260"/>
    <lineage>
        <taxon>Eukaryota</taxon>
        <taxon>Viridiplantae</taxon>
        <taxon>Streptophyta</taxon>
        <taxon>Embryophyta</taxon>
        <taxon>Tracheophyta</taxon>
        <taxon>Spermatophyta</taxon>
        <taxon>Magnoliopsida</taxon>
        <taxon>eudicotyledons</taxon>
        <taxon>Gunneridae</taxon>
        <taxon>Pentapetalae</taxon>
        <taxon>rosids</taxon>
        <taxon>malvids</taxon>
        <taxon>Malvales</taxon>
        <taxon>Malvaceae</taxon>
        <taxon>Malvoideae</taxon>
        <taxon>Hibiscus</taxon>
    </lineage>
</organism>
<keyword evidence="5" id="KW-1185">Reference proteome</keyword>
<feature type="chain" id="PRO_5046150078" description="Glucose/Sorbosone dehydrogenase domain-containing protein" evidence="2">
    <location>
        <begin position="25"/>
        <end position="701"/>
    </location>
</feature>
<dbReference type="Proteomes" id="UP001396334">
    <property type="component" value="Unassembled WGS sequence"/>
</dbReference>
<keyword evidence="1" id="KW-1133">Transmembrane helix</keyword>
<dbReference type="InterPro" id="IPR011042">
    <property type="entry name" value="6-blade_b-propeller_TolB-like"/>
</dbReference>
<dbReference type="PANTHER" id="PTHR19328:SF66">
    <property type="entry name" value="CATALYTICS"/>
    <property type="match status" value="1"/>
</dbReference>
<evidence type="ECO:0000256" key="1">
    <source>
        <dbReference type="SAM" id="Phobius"/>
    </source>
</evidence>
<gene>
    <name evidence="4" type="ORF">V6N11_014702</name>
</gene>
<evidence type="ECO:0000313" key="4">
    <source>
        <dbReference type="EMBL" id="KAK9039502.1"/>
    </source>
</evidence>
<comment type="caution">
    <text evidence="4">The sequence shown here is derived from an EMBL/GenBank/DDBJ whole genome shotgun (WGS) entry which is preliminary data.</text>
</comment>
<dbReference type="Pfam" id="PF07995">
    <property type="entry name" value="GSDH"/>
    <property type="match status" value="1"/>
</dbReference>
<protein>
    <recommendedName>
        <fullName evidence="3">Glucose/Sorbosone dehydrogenase domain-containing protein</fullName>
    </recommendedName>
</protein>
<dbReference type="SUPFAM" id="SSF50952">
    <property type="entry name" value="Soluble quinoprotein glucose dehydrogenase"/>
    <property type="match status" value="1"/>
</dbReference>
<name>A0ABR2TQM7_9ROSI</name>
<accession>A0ABR2TQM7</accession>
<keyword evidence="2" id="KW-0732">Signal</keyword>
<sequence length="701" mass="76920">MAGVLTMIFSFSCLLLVHSPRCSSHPLCTNFRAPFTVKTTLSFCQYNGSVCCNSTEDLQLRNRFKSMNVSASGCASVLKSILCSRCDQYSSELYRIESVPRAVPVLCNSSVSTRSSQSPHAKIDYCSEVWDKCHNVSIMSSPFALLATGGIPIKSTSKLTDLWHSKGAFCEEFGGGSDDGATCFSGGPVLLNSSENRSPPSGICLEKIGNGSYLNMVAHPDGSNRVFLSNQAGKLWLATVPEQESGETLGIDESNPFLDITDEVHSDGGLGLLGVAFHPNFQQNGRFFASFNCDKVRWPKCSGRCSCNTDIGCDPSKLSSDNGGQPCQYHSVIAEFTANGTTTNLSSFRFKVTRIRPVEVRRILTMGLPFTTHHGGQILFGLNDGYLYFMMGDGGGNGDPYNFSQNKRSLLGKIMRLDIDTIPTGAKYINELHLWGNYSIPEDNPFYEDNELLPEIWAMGFRSPWRCSFDSERPSYFLCADVGQDRYEEVDIVTKGGNYGWRVYEGPSIYNSSSSSVANKSSNSINAIFPVIVYNHSSVNRVEGSAAITGGYFYRSITDSCLYGRYLYADLYADALWSGFENPKGSGNFTTTEHPVECANDSPIQCTTRPESTSPAFGFIFSFGQDNNKDIFLLTSSGVYRIVRPGRCNYICSTENGTGFTAPGSVVDPPSSGSKFSNSLTLQLLVFYCVSFFVNMFLDRM</sequence>
<evidence type="ECO:0000256" key="2">
    <source>
        <dbReference type="SAM" id="SignalP"/>
    </source>
</evidence>
<feature type="domain" description="Glucose/Sorbosone dehydrogenase" evidence="3">
    <location>
        <begin position="216"/>
        <end position="558"/>
    </location>
</feature>
<feature type="signal peptide" evidence="2">
    <location>
        <begin position="1"/>
        <end position="24"/>
    </location>
</feature>
<dbReference type="InterPro" id="IPR012938">
    <property type="entry name" value="Glc/Sorbosone_DH"/>
</dbReference>
<keyword evidence="1" id="KW-0472">Membrane</keyword>
<feature type="transmembrane region" description="Helical" evidence="1">
    <location>
        <begin position="680"/>
        <end position="698"/>
    </location>
</feature>
<dbReference type="PANTHER" id="PTHR19328">
    <property type="entry name" value="HEDGEHOG-INTERACTING PROTEIN"/>
    <property type="match status" value="1"/>
</dbReference>
<evidence type="ECO:0000259" key="3">
    <source>
        <dbReference type="Pfam" id="PF07995"/>
    </source>
</evidence>
<proteinExistence type="predicted"/>
<dbReference type="EMBL" id="JBBPBN010000004">
    <property type="protein sequence ID" value="KAK9039502.1"/>
    <property type="molecule type" value="Genomic_DNA"/>
</dbReference>
<evidence type="ECO:0000313" key="5">
    <source>
        <dbReference type="Proteomes" id="UP001396334"/>
    </source>
</evidence>
<keyword evidence="1" id="KW-0812">Transmembrane</keyword>
<reference evidence="4 5" key="1">
    <citation type="journal article" date="2024" name="G3 (Bethesda)">
        <title>Genome assembly of Hibiscus sabdariffa L. provides insights into metabolisms of medicinal natural products.</title>
        <authorList>
            <person name="Kim T."/>
        </authorList>
    </citation>
    <scope>NUCLEOTIDE SEQUENCE [LARGE SCALE GENOMIC DNA]</scope>
    <source>
        <strain evidence="4">TK-2024</strain>
        <tissue evidence="4">Old leaves</tissue>
    </source>
</reference>
<dbReference type="Gene3D" id="2.120.10.30">
    <property type="entry name" value="TolB, C-terminal domain"/>
    <property type="match status" value="1"/>
</dbReference>
<dbReference type="InterPro" id="IPR011041">
    <property type="entry name" value="Quinoprot_gluc/sorb_DH_b-prop"/>
</dbReference>